<sequence length="87" mass="10072">MKIQTALMPHKHVRFSGSLIGIAGYVRQFLDVPISIDGLWARIEAEKNPLFKIDFTQLIFSLDILMFIQEIYLNEHGMLCTKHLVKQ</sequence>
<gene>
    <name evidence="1" type="ORF">N7566_10395</name>
</gene>
<comment type="caution">
    <text evidence="1">The sequence shown here is derived from an EMBL/GenBank/DDBJ whole genome shotgun (WGS) entry which is preliminary data.</text>
</comment>
<proteinExistence type="predicted"/>
<protein>
    <submittedName>
        <fullName evidence="1">Uncharacterized protein</fullName>
    </submittedName>
</protein>
<dbReference type="AlphaFoldDB" id="A0AAW6RUV7"/>
<dbReference type="RefSeq" id="WP_228275920.1">
    <property type="nucleotide sequence ID" value="NZ_JAOCHB010000026.1"/>
</dbReference>
<dbReference type="Proteomes" id="UP001157887">
    <property type="component" value="Unassembled WGS sequence"/>
</dbReference>
<organism evidence="1 2">
    <name type="scientific">Acinetobacter johnsonii</name>
    <dbReference type="NCBI Taxonomy" id="40214"/>
    <lineage>
        <taxon>Bacteria</taxon>
        <taxon>Pseudomonadati</taxon>
        <taxon>Pseudomonadota</taxon>
        <taxon>Gammaproteobacteria</taxon>
        <taxon>Moraxellales</taxon>
        <taxon>Moraxellaceae</taxon>
        <taxon>Acinetobacter</taxon>
    </lineage>
</organism>
<name>A0AAW6RUV7_ACIJO</name>
<reference evidence="1" key="1">
    <citation type="submission" date="2022-09" db="EMBL/GenBank/DDBJ databases">
        <title>Intensive care unit water sources are persistently colonized with multi-drug resistant bacteria and are the site of extensive horizontal gene transfer of antibiotic resistance genes.</title>
        <authorList>
            <person name="Diorio-Toth L."/>
        </authorList>
    </citation>
    <scope>NUCLEOTIDE SEQUENCE</scope>
    <source>
        <strain evidence="1">GD04065</strain>
    </source>
</reference>
<evidence type="ECO:0000313" key="1">
    <source>
        <dbReference type="EMBL" id="MDG9787385.1"/>
    </source>
</evidence>
<dbReference type="Pfam" id="PF20293">
    <property type="entry name" value="MC6"/>
    <property type="match status" value="1"/>
</dbReference>
<accession>A0AAW6RUV7</accession>
<dbReference type="InterPro" id="IPR046897">
    <property type="entry name" value="ABC-3C_MC6"/>
</dbReference>
<evidence type="ECO:0000313" key="2">
    <source>
        <dbReference type="Proteomes" id="UP001157887"/>
    </source>
</evidence>
<dbReference type="EMBL" id="JAOECG010000011">
    <property type="protein sequence ID" value="MDG9787385.1"/>
    <property type="molecule type" value="Genomic_DNA"/>
</dbReference>